<evidence type="ECO:0000256" key="1">
    <source>
        <dbReference type="SAM" id="Phobius"/>
    </source>
</evidence>
<feature type="transmembrane region" description="Helical" evidence="1">
    <location>
        <begin position="65"/>
        <end position="82"/>
    </location>
</feature>
<evidence type="ECO:0000313" key="2">
    <source>
        <dbReference type="EMBL" id="CAJ1975870.1"/>
    </source>
</evidence>
<reference evidence="2" key="1">
    <citation type="submission" date="2023-10" db="EMBL/GenBank/DDBJ databases">
        <authorList>
            <person name="Domelevo Entfellner J.-B."/>
        </authorList>
    </citation>
    <scope>NUCLEOTIDE SEQUENCE</scope>
</reference>
<proteinExistence type="predicted"/>
<protein>
    <submittedName>
        <fullName evidence="2">Uncharacterized protein</fullName>
    </submittedName>
</protein>
<sequence length="88" mass="10422">MSRRKNPKKRDHSYAGKSSLAQKHSIYLFMQDTTLPNPLVVIRETEKRRATKLDEHTIRKHAMQLYVFHSFLSQINIVYMVLNHDPKS</sequence>
<keyword evidence="1" id="KW-0472">Membrane</keyword>
<keyword evidence="3" id="KW-1185">Reference proteome</keyword>
<keyword evidence="1" id="KW-1133">Transmembrane helix</keyword>
<evidence type="ECO:0000313" key="3">
    <source>
        <dbReference type="Proteomes" id="UP001189624"/>
    </source>
</evidence>
<organism evidence="2 3">
    <name type="scientific">Sphenostylis stenocarpa</name>
    <dbReference type="NCBI Taxonomy" id="92480"/>
    <lineage>
        <taxon>Eukaryota</taxon>
        <taxon>Viridiplantae</taxon>
        <taxon>Streptophyta</taxon>
        <taxon>Embryophyta</taxon>
        <taxon>Tracheophyta</taxon>
        <taxon>Spermatophyta</taxon>
        <taxon>Magnoliopsida</taxon>
        <taxon>eudicotyledons</taxon>
        <taxon>Gunneridae</taxon>
        <taxon>Pentapetalae</taxon>
        <taxon>rosids</taxon>
        <taxon>fabids</taxon>
        <taxon>Fabales</taxon>
        <taxon>Fabaceae</taxon>
        <taxon>Papilionoideae</taxon>
        <taxon>50 kb inversion clade</taxon>
        <taxon>NPAAA clade</taxon>
        <taxon>indigoferoid/millettioid clade</taxon>
        <taxon>Phaseoleae</taxon>
        <taxon>Sphenostylis</taxon>
    </lineage>
</organism>
<dbReference type="EMBL" id="OY731406">
    <property type="protein sequence ID" value="CAJ1975870.1"/>
    <property type="molecule type" value="Genomic_DNA"/>
</dbReference>
<name>A0AA86T8F5_9FABA</name>
<gene>
    <name evidence="2" type="ORF">AYBTSS11_LOCUS27996</name>
</gene>
<accession>A0AA86T8F5</accession>
<dbReference type="AlphaFoldDB" id="A0AA86T8F5"/>
<dbReference type="Proteomes" id="UP001189624">
    <property type="component" value="Chromosome 9"/>
</dbReference>
<dbReference type="Gramene" id="rna-AYBTSS11_LOCUS27996">
    <property type="protein sequence ID" value="CAJ1975870.1"/>
    <property type="gene ID" value="gene-AYBTSS11_LOCUS27996"/>
</dbReference>
<keyword evidence="1" id="KW-0812">Transmembrane</keyword>